<evidence type="ECO:0000313" key="2">
    <source>
        <dbReference type="Proteomes" id="UP000651208"/>
    </source>
</evidence>
<evidence type="ECO:0000313" key="1">
    <source>
        <dbReference type="EMBL" id="MBC9130879.1"/>
    </source>
</evidence>
<dbReference type="Proteomes" id="UP000651208">
    <property type="component" value="Unassembled WGS sequence"/>
</dbReference>
<comment type="caution">
    <text evidence="1">The sequence shown here is derived from an EMBL/GenBank/DDBJ whole genome shotgun (WGS) entry which is preliminary data.</text>
</comment>
<organism evidence="1 2">
    <name type="scientific">Frischella japonica</name>
    <dbReference type="NCBI Taxonomy" id="2741544"/>
    <lineage>
        <taxon>Bacteria</taxon>
        <taxon>Pseudomonadati</taxon>
        <taxon>Pseudomonadota</taxon>
        <taxon>Gammaproteobacteria</taxon>
        <taxon>Orbales</taxon>
        <taxon>Orbaceae</taxon>
        <taxon>Frischella</taxon>
    </lineage>
</organism>
<gene>
    <name evidence="1" type="ORF">FcAc13_06095</name>
</gene>
<name>A0ABR7QXC9_9GAMM</name>
<protein>
    <submittedName>
        <fullName evidence="1">Uncharacterized protein</fullName>
    </submittedName>
</protein>
<sequence>MSHIRFFYSTKGLLNSLKSKFDEECCKDLYEKKNILQLNFCLDHPLESLKDESLEYFIQSCHQFEKSKEFSTLDYFDLLDSLFFLVASNYNFKTKNKILFASLNLLINKIKIDYDDELKNYSKVYLLILAEYLINNNFNKNIILGNKNILENLYDQFKGMIDADYQMLYDVVTMDLVNINRMKALYLNNNQKTKTIGYQDFSNMYATIGKIRFWKMLGLDINDNIINEKFVDEFNKSFSFFYF</sequence>
<accession>A0ABR7QXC9</accession>
<dbReference type="EMBL" id="JABURY010000015">
    <property type="protein sequence ID" value="MBC9130879.1"/>
    <property type="molecule type" value="Genomic_DNA"/>
</dbReference>
<keyword evidence="2" id="KW-1185">Reference proteome</keyword>
<reference evidence="1 2" key="1">
    <citation type="submission" date="2020-06" db="EMBL/GenBank/DDBJ databases">
        <title>Frischella cerana isolated from Apis cerana gut homogenate.</title>
        <authorList>
            <person name="Wolter L.A."/>
            <person name="Suenami S."/>
            <person name="Miyazaki R."/>
        </authorList>
    </citation>
    <scope>NUCLEOTIDE SEQUENCE [LARGE SCALE GENOMIC DNA]</scope>
    <source>
        <strain evidence="1 2">Ac13</strain>
    </source>
</reference>
<dbReference type="RefSeq" id="WP_187755326.1">
    <property type="nucleotide sequence ID" value="NZ_JABURY010000015.1"/>
</dbReference>
<proteinExistence type="predicted"/>